<gene>
    <name evidence="5" type="ORF">GCM10007916_33680</name>
</gene>
<keyword evidence="4" id="KW-0460">Magnesium</keyword>
<keyword evidence="3 4" id="KW-0067">ATP-binding</keyword>
<dbReference type="EMBL" id="BSPQ01000019">
    <property type="protein sequence ID" value="GLS92298.1"/>
    <property type="molecule type" value="Genomic_DNA"/>
</dbReference>
<dbReference type="PANTHER" id="PTHR23407">
    <property type="entry name" value="ATPASE INHIBITOR/5-FORMYLTETRAHYDROFOLATE CYCLO-LIGASE"/>
    <property type="match status" value="1"/>
</dbReference>
<accession>A0ABQ6E4F8</accession>
<organism evidence="5 6">
    <name type="scientific">Psychromonas marina</name>
    <dbReference type="NCBI Taxonomy" id="88364"/>
    <lineage>
        <taxon>Bacteria</taxon>
        <taxon>Pseudomonadati</taxon>
        <taxon>Pseudomonadota</taxon>
        <taxon>Gammaproteobacteria</taxon>
        <taxon>Alteromonadales</taxon>
        <taxon>Psychromonadaceae</taxon>
        <taxon>Psychromonas</taxon>
    </lineage>
</organism>
<keyword evidence="2 4" id="KW-0547">Nucleotide-binding</keyword>
<dbReference type="InterPro" id="IPR037171">
    <property type="entry name" value="NagB/RpiA_transferase-like"/>
</dbReference>
<comment type="cofactor">
    <cofactor evidence="4">
        <name>Mg(2+)</name>
        <dbReference type="ChEBI" id="CHEBI:18420"/>
    </cofactor>
</comment>
<evidence type="ECO:0000313" key="5">
    <source>
        <dbReference type="EMBL" id="GLS92298.1"/>
    </source>
</evidence>
<name>A0ABQ6E4F8_9GAMM</name>
<dbReference type="InterPro" id="IPR002698">
    <property type="entry name" value="FTHF_cligase"/>
</dbReference>
<dbReference type="PIRSF" id="PIRSF006806">
    <property type="entry name" value="FTHF_cligase"/>
    <property type="match status" value="1"/>
</dbReference>
<evidence type="ECO:0000256" key="1">
    <source>
        <dbReference type="ARBA" id="ARBA00010638"/>
    </source>
</evidence>
<comment type="similarity">
    <text evidence="1 4">Belongs to the 5-formyltetrahydrofolate cyclo-ligase family.</text>
</comment>
<proteinExistence type="inferred from homology"/>
<evidence type="ECO:0000256" key="4">
    <source>
        <dbReference type="RuleBase" id="RU361279"/>
    </source>
</evidence>
<evidence type="ECO:0000256" key="3">
    <source>
        <dbReference type="ARBA" id="ARBA00022840"/>
    </source>
</evidence>
<evidence type="ECO:0000313" key="6">
    <source>
        <dbReference type="Proteomes" id="UP001157353"/>
    </source>
</evidence>
<comment type="catalytic activity">
    <reaction evidence="4">
        <text>(6S)-5-formyl-5,6,7,8-tetrahydrofolate + ATP = (6R)-5,10-methenyltetrahydrofolate + ADP + phosphate</text>
        <dbReference type="Rhea" id="RHEA:10488"/>
        <dbReference type="ChEBI" id="CHEBI:30616"/>
        <dbReference type="ChEBI" id="CHEBI:43474"/>
        <dbReference type="ChEBI" id="CHEBI:57455"/>
        <dbReference type="ChEBI" id="CHEBI:57457"/>
        <dbReference type="ChEBI" id="CHEBI:456216"/>
        <dbReference type="EC" id="6.3.3.2"/>
    </reaction>
</comment>
<dbReference type="InterPro" id="IPR024185">
    <property type="entry name" value="FTHF_cligase-like_sf"/>
</dbReference>
<reference evidence="6" key="1">
    <citation type="journal article" date="2019" name="Int. J. Syst. Evol. Microbiol.">
        <title>The Global Catalogue of Microorganisms (GCM) 10K type strain sequencing project: providing services to taxonomists for standard genome sequencing and annotation.</title>
        <authorList>
            <consortium name="The Broad Institute Genomics Platform"/>
            <consortium name="The Broad Institute Genome Sequencing Center for Infectious Disease"/>
            <person name="Wu L."/>
            <person name="Ma J."/>
        </authorList>
    </citation>
    <scope>NUCLEOTIDE SEQUENCE [LARGE SCALE GENOMIC DNA]</scope>
    <source>
        <strain evidence="6">NBRC 103166</strain>
    </source>
</reference>
<keyword evidence="6" id="KW-1185">Reference proteome</keyword>
<dbReference type="RefSeq" id="WP_284205393.1">
    <property type="nucleotide sequence ID" value="NZ_BSPQ01000019.1"/>
</dbReference>
<keyword evidence="4" id="KW-0479">Metal-binding</keyword>
<protein>
    <recommendedName>
        <fullName evidence="4">5-formyltetrahydrofolate cyclo-ligase</fullName>
        <ecNumber evidence="4">6.3.3.2</ecNumber>
    </recommendedName>
</protein>
<sequence length="200" mass="22983">MNNTFNRDQIRQQVRAARRALSVQQQMMEAEKLLVRLIKLEKVQRASSIAISLAFDGEIDTRPFINWCWENNKQVYLPVVDPFNKGHLLFLHYTVNTEMVSNKYGISEPKLNQLQICPISQLDIIFTPLVAFDKQGNRIGMGGGYYDRMLAPWFDNKTGPYPIGLAHDCQLIDALPIEPWDVPLPEIITPSNKHLFITKN</sequence>
<dbReference type="NCBIfam" id="TIGR02727">
    <property type="entry name" value="MTHFS_bact"/>
    <property type="match status" value="1"/>
</dbReference>
<dbReference type="PANTHER" id="PTHR23407:SF1">
    <property type="entry name" value="5-FORMYLTETRAHYDROFOLATE CYCLO-LIGASE"/>
    <property type="match status" value="1"/>
</dbReference>
<dbReference type="Pfam" id="PF01812">
    <property type="entry name" value="5-FTHF_cyc-lig"/>
    <property type="match status" value="1"/>
</dbReference>
<dbReference type="SUPFAM" id="SSF100950">
    <property type="entry name" value="NagB/RpiA/CoA transferase-like"/>
    <property type="match status" value="1"/>
</dbReference>
<dbReference type="EC" id="6.3.3.2" evidence="4"/>
<comment type="caution">
    <text evidence="5">The sequence shown here is derived from an EMBL/GenBank/DDBJ whole genome shotgun (WGS) entry which is preliminary data.</text>
</comment>
<dbReference type="Proteomes" id="UP001157353">
    <property type="component" value="Unassembled WGS sequence"/>
</dbReference>
<evidence type="ECO:0000256" key="2">
    <source>
        <dbReference type="ARBA" id="ARBA00022741"/>
    </source>
</evidence>
<dbReference type="Gene3D" id="3.40.50.10420">
    <property type="entry name" value="NagB/RpiA/CoA transferase-like"/>
    <property type="match status" value="1"/>
</dbReference>